<gene>
    <name evidence="1" type="ORF">LCI24_16865</name>
</gene>
<organism evidence="1 2">
    <name type="scientific">Tenacibaculum larymnensis</name>
    <dbReference type="NCBI Taxonomy" id="2878201"/>
    <lineage>
        <taxon>Bacteria</taxon>
        <taxon>Pseudomonadati</taxon>
        <taxon>Bacteroidota</taxon>
        <taxon>Flavobacteriia</taxon>
        <taxon>Flavobacteriales</taxon>
        <taxon>Flavobacteriaceae</taxon>
        <taxon>Tenacibaculum</taxon>
    </lineage>
</organism>
<accession>A0A9X4IRQ2</accession>
<comment type="caution">
    <text evidence="1">The sequence shown here is derived from an EMBL/GenBank/DDBJ whole genome shotgun (WGS) entry which is preliminary data.</text>
</comment>
<protein>
    <submittedName>
        <fullName evidence="1">Uncharacterized protein</fullName>
    </submittedName>
</protein>
<dbReference type="Proteomes" id="UP001149303">
    <property type="component" value="Unassembled WGS sequence"/>
</dbReference>
<dbReference type="AlphaFoldDB" id="A0A9X4IRQ2"/>
<sequence>MEEKKKNALEIMGELTVVGHATALAIKEDYIEAMAKLENVSKEDIEKRLAEKIKKNKLAVKERLV</sequence>
<proteinExistence type="predicted"/>
<keyword evidence="2" id="KW-1185">Reference proteome</keyword>
<evidence type="ECO:0000313" key="1">
    <source>
        <dbReference type="EMBL" id="MDE1208466.1"/>
    </source>
</evidence>
<reference evidence="1" key="1">
    <citation type="submission" date="2021-09" db="EMBL/GenBank/DDBJ databases">
        <authorList>
            <person name="Smyrli M."/>
        </authorList>
    </citation>
    <scope>NUCLEOTIDE SEQUENCE</scope>
    <source>
        <strain evidence="1">LAR25</strain>
    </source>
</reference>
<evidence type="ECO:0000313" key="2">
    <source>
        <dbReference type="Proteomes" id="UP001149303"/>
    </source>
</evidence>
<dbReference type="RefSeq" id="WP_274641421.1">
    <property type="nucleotide sequence ID" value="NZ_JAIWJY010000027.1"/>
</dbReference>
<name>A0A9X4IRQ2_9FLAO</name>
<dbReference type="EMBL" id="JAIWJY010000027">
    <property type="protein sequence ID" value="MDE1208466.1"/>
    <property type="molecule type" value="Genomic_DNA"/>
</dbReference>